<keyword evidence="9" id="KW-1185">Reference proteome</keyword>
<evidence type="ECO:0000256" key="3">
    <source>
        <dbReference type="ARBA" id="ARBA00005081"/>
    </source>
</evidence>
<dbReference type="HAMAP" id="MF_01235">
    <property type="entry name" value="ManNAc6P_epimer"/>
    <property type="match status" value="1"/>
</dbReference>
<proteinExistence type="inferred from homology"/>
<evidence type="ECO:0000256" key="6">
    <source>
        <dbReference type="ARBA" id="ARBA00023277"/>
    </source>
</evidence>
<dbReference type="FunFam" id="3.20.20.70:FF:000035">
    <property type="entry name" value="Putative N-acetylmannosamine-6-phosphate 2-epimerase"/>
    <property type="match status" value="1"/>
</dbReference>
<evidence type="ECO:0000256" key="7">
    <source>
        <dbReference type="HAMAP-Rule" id="MF_01235"/>
    </source>
</evidence>
<dbReference type="CDD" id="cd04729">
    <property type="entry name" value="NanE"/>
    <property type="match status" value="1"/>
</dbReference>
<dbReference type="GO" id="GO:0006053">
    <property type="term" value="P:N-acetylmannosamine catabolic process"/>
    <property type="evidence" value="ECO:0007669"/>
    <property type="project" value="TreeGrafter"/>
</dbReference>
<dbReference type="AlphaFoldDB" id="A0A0D5NGM6"/>
<name>A0A0D5NGM6_9BACL</name>
<comment type="catalytic activity">
    <reaction evidence="1 7">
        <text>an N-acyl-D-glucosamine 6-phosphate = an N-acyl-D-mannosamine 6-phosphate</text>
        <dbReference type="Rhea" id="RHEA:23932"/>
        <dbReference type="ChEBI" id="CHEBI:57599"/>
        <dbReference type="ChEBI" id="CHEBI:57666"/>
        <dbReference type="EC" id="5.1.3.9"/>
    </reaction>
</comment>
<dbReference type="GO" id="GO:0005829">
    <property type="term" value="C:cytosol"/>
    <property type="evidence" value="ECO:0007669"/>
    <property type="project" value="TreeGrafter"/>
</dbReference>
<dbReference type="KEGG" id="pbj:VN24_04975"/>
<dbReference type="EMBL" id="CP011058">
    <property type="protein sequence ID" value="AJY74073.1"/>
    <property type="molecule type" value="Genomic_DNA"/>
</dbReference>
<dbReference type="SUPFAM" id="SSF51366">
    <property type="entry name" value="Ribulose-phoshate binding barrel"/>
    <property type="match status" value="1"/>
</dbReference>
<dbReference type="InterPro" id="IPR013785">
    <property type="entry name" value="Aldolase_TIM"/>
</dbReference>
<dbReference type="Gene3D" id="3.20.20.70">
    <property type="entry name" value="Aldolase class I"/>
    <property type="match status" value="1"/>
</dbReference>
<evidence type="ECO:0000256" key="5">
    <source>
        <dbReference type="ARBA" id="ARBA00023235"/>
    </source>
</evidence>
<keyword evidence="5 7" id="KW-0413">Isomerase</keyword>
<dbReference type="NCBIfam" id="NF002231">
    <property type="entry name" value="PRK01130.1"/>
    <property type="match status" value="1"/>
</dbReference>
<dbReference type="PANTHER" id="PTHR36204:SF1">
    <property type="entry name" value="N-ACETYLMANNOSAMINE-6-PHOSPHATE 2-EPIMERASE-RELATED"/>
    <property type="match status" value="1"/>
</dbReference>
<dbReference type="GO" id="GO:0005975">
    <property type="term" value="P:carbohydrate metabolic process"/>
    <property type="evidence" value="ECO:0007669"/>
    <property type="project" value="UniProtKB-UniRule"/>
</dbReference>
<comment type="pathway">
    <text evidence="3 7">Amino-sugar metabolism; N-acetylneuraminate degradation; D-fructose 6-phosphate from N-acetylneuraminate: step 3/5.</text>
</comment>
<dbReference type="HOGENOM" id="CLU_086300_1_0_9"/>
<dbReference type="InterPro" id="IPR007260">
    <property type="entry name" value="NanE"/>
</dbReference>
<dbReference type="Pfam" id="PF04131">
    <property type="entry name" value="NanE"/>
    <property type="match status" value="1"/>
</dbReference>
<organism evidence="8 9">
    <name type="scientific">Paenibacillus beijingensis</name>
    <dbReference type="NCBI Taxonomy" id="1126833"/>
    <lineage>
        <taxon>Bacteria</taxon>
        <taxon>Bacillati</taxon>
        <taxon>Bacillota</taxon>
        <taxon>Bacilli</taxon>
        <taxon>Bacillales</taxon>
        <taxon>Paenibacillaceae</taxon>
        <taxon>Paenibacillus</taxon>
    </lineage>
</organism>
<evidence type="ECO:0000313" key="9">
    <source>
        <dbReference type="Proteomes" id="UP000032633"/>
    </source>
</evidence>
<comment type="similarity">
    <text evidence="4 7">Belongs to the NanE family.</text>
</comment>
<comment type="function">
    <text evidence="2 7">Converts N-acetylmannosamine-6-phosphate (ManNAc-6-P) to N-acetylglucosamine-6-phosphate (GlcNAc-6-P).</text>
</comment>
<dbReference type="OrthoDB" id="9781704at2"/>
<reference evidence="8 9" key="1">
    <citation type="journal article" date="2015" name="J. Biotechnol.">
        <title>Complete genome sequence of Paenibacillus beijingensis 7188(T) (=DSM 24997(T)), a novel rhizobacterium from jujube garden soil.</title>
        <authorList>
            <person name="Kwak Y."/>
            <person name="Shin J.H."/>
        </authorList>
    </citation>
    <scope>NUCLEOTIDE SEQUENCE [LARGE SCALE GENOMIC DNA]</scope>
    <source>
        <strain evidence="8 9">DSM 24997</strain>
    </source>
</reference>
<dbReference type="Proteomes" id="UP000032633">
    <property type="component" value="Chromosome"/>
</dbReference>
<dbReference type="GO" id="GO:0019262">
    <property type="term" value="P:N-acetylneuraminate catabolic process"/>
    <property type="evidence" value="ECO:0007669"/>
    <property type="project" value="UniProtKB-UniRule"/>
</dbReference>
<dbReference type="GO" id="GO:0047465">
    <property type="term" value="F:N-acylglucosamine-6-phosphate 2-epimerase activity"/>
    <property type="evidence" value="ECO:0007669"/>
    <property type="project" value="UniProtKB-EC"/>
</dbReference>
<reference evidence="9" key="2">
    <citation type="submission" date="2015-03" db="EMBL/GenBank/DDBJ databases">
        <title>Genome sequence of Paenibacillus beijingensis strain DSM 24997T.</title>
        <authorList>
            <person name="Kwak Y."/>
            <person name="Shin J.-H."/>
        </authorList>
    </citation>
    <scope>NUCLEOTIDE SEQUENCE [LARGE SCALE GENOMIC DNA]</scope>
    <source>
        <strain evidence="9">DSM 24997</strain>
    </source>
</reference>
<gene>
    <name evidence="7" type="primary">nanE</name>
    <name evidence="8" type="ORF">VN24_04975</name>
</gene>
<accession>A0A0D5NGM6</accession>
<dbReference type="STRING" id="1126833.VN24_04975"/>
<protein>
    <recommendedName>
        <fullName evidence="7">Putative N-acetylmannosamine-6-phosphate 2-epimerase</fullName>
        <ecNumber evidence="7">5.1.3.9</ecNumber>
    </recommendedName>
    <alternativeName>
        <fullName evidence="7">ManNAc-6-P epimerase</fullName>
    </alternativeName>
</protein>
<evidence type="ECO:0000256" key="1">
    <source>
        <dbReference type="ARBA" id="ARBA00000056"/>
    </source>
</evidence>
<evidence type="ECO:0000256" key="2">
    <source>
        <dbReference type="ARBA" id="ARBA00002147"/>
    </source>
</evidence>
<dbReference type="EC" id="5.1.3.9" evidence="7"/>
<sequence>MNLFEKVRHGVVVSCQALPDEPLHGSEIMARMAKAAEEGGAVAIRANTKEDVRSIKQAVSLPVIGIVKRNYDGFDVYITPTTKEVDELIEAGADMIAFDATRRNRPNGCTLENLVGYMKARGALAMADVSTMEEALYAQQLGVDCVSTTLSGYTPYSRQNGGPDFRLVEQAAGVLNVPLFAEGRISEPQQVALLLAMGAHSVVVGSAITRPQLITRRFTSAAKRRTSADESEVTN</sequence>
<evidence type="ECO:0000313" key="8">
    <source>
        <dbReference type="EMBL" id="AJY74073.1"/>
    </source>
</evidence>
<evidence type="ECO:0000256" key="4">
    <source>
        <dbReference type="ARBA" id="ARBA00007439"/>
    </source>
</evidence>
<keyword evidence="6 7" id="KW-0119">Carbohydrate metabolism</keyword>
<dbReference type="PATRIC" id="fig|1126833.4.peg.1100"/>
<dbReference type="PANTHER" id="PTHR36204">
    <property type="entry name" value="N-ACETYLMANNOSAMINE-6-PHOSPHATE 2-EPIMERASE-RELATED"/>
    <property type="match status" value="1"/>
</dbReference>
<dbReference type="InterPro" id="IPR011060">
    <property type="entry name" value="RibuloseP-bd_barrel"/>
</dbReference>
<dbReference type="UniPathway" id="UPA00629">
    <property type="reaction ID" value="UER00682"/>
</dbReference>